<feature type="compositionally biased region" description="Gly residues" evidence="1">
    <location>
        <begin position="421"/>
        <end position="438"/>
    </location>
</feature>
<feature type="compositionally biased region" description="Low complexity" evidence="1">
    <location>
        <begin position="478"/>
        <end position="494"/>
    </location>
</feature>
<dbReference type="AlphaFoldDB" id="A0AAU2H8C7"/>
<feature type="region of interest" description="Disordered" evidence="1">
    <location>
        <begin position="342"/>
        <end position="452"/>
    </location>
</feature>
<feature type="compositionally biased region" description="Gly residues" evidence="1">
    <location>
        <begin position="364"/>
        <end position="392"/>
    </location>
</feature>
<accession>A0AAU2H8C7</accession>
<proteinExistence type="predicted"/>
<feature type="region of interest" description="Disordered" evidence="1">
    <location>
        <begin position="614"/>
        <end position="651"/>
    </location>
</feature>
<feature type="region of interest" description="Disordered" evidence="1">
    <location>
        <begin position="476"/>
        <end position="509"/>
    </location>
</feature>
<sequence length="677" mass="69908">MTPDPHAGPAPQDWGGTVSTVWDEMILAFADPKSAGDVKGKINRLAVADVGATGTQWIAKHYCGYYTTAERKALDVDIWYEWSFTFARPMTFVVGLKYNWNDYGNDKGALADFTGTSNTIVRSLQPVGNNVVNATSLNAAADTLDAMGKWLTTWEQQFVTWSGDVGEGDSDLQGEAAGLMKATLVSAARAVAETGKYLDGGQVAKTLRDTGTTLTKEFKNLLGVWDGWWGDPRAMPMWHLFTKFPAPASTPVTIEGSDTLETISAKFRDLFKATGSPADDSFWFNFERAAKISWWDDVKTRLDQPAHAPVVNIANSYAAAARHLHTVNPDFAFRFTQDDANKFLTAGPGGPGPGPGAGPPPPGSGGSGGEKGGEKGGGAGGGDLGLGGGGGQHQTVKPPPVPKSLSSGPKGGASSKTKDLLGGGSKGGNNGQNTGGSFGQVVLGPDGKPLRDEKGMPILIPPGAVIDPRTGAVTGANGKPVLGKGKKPLILPKGSRIQPPAAINTGAGARDPNAELRRIRESLNTDSRLIRSANKSGEELWGPPRRATVSTASSGELGVAKTGGAGVRRMLDSNGNPVNQSVMSSGMSSRVRAALGESAAEAALADRAKQVATAESRALGRGASGSGTPYMPPMGGMGGGGGAPGGAAAGRTPNVWLSEEEEVWGTDPDSAPGVIGR</sequence>
<evidence type="ECO:0000256" key="1">
    <source>
        <dbReference type="SAM" id="MobiDB-lite"/>
    </source>
</evidence>
<reference evidence="2" key="1">
    <citation type="submission" date="2022-10" db="EMBL/GenBank/DDBJ databases">
        <title>The complete genomes of actinobacterial strains from the NBC collection.</title>
        <authorList>
            <person name="Joergensen T.S."/>
            <person name="Alvarez Arevalo M."/>
            <person name="Sterndorff E.B."/>
            <person name="Faurdal D."/>
            <person name="Vuksanovic O."/>
            <person name="Mourched A.-S."/>
            <person name="Charusanti P."/>
            <person name="Shaw S."/>
            <person name="Blin K."/>
            <person name="Weber T."/>
        </authorList>
    </citation>
    <scope>NUCLEOTIDE SEQUENCE</scope>
    <source>
        <strain evidence="2">NBC_00060</strain>
    </source>
</reference>
<feature type="compositionally biased region" description="Low complexity" evidence="1">
    <location>
        <begin position="403"/>
        <end position="415"/>
    </location>
</feature>
<feature type="region of interest" description="Disordered" evidence="1">
    <location>
        <begin position="529"/>
        <end position="585"/>
    </location>
</feature>
<feature type="compositionally biased region" description="Gly residues" evidence="1">
    <location>
        <begin position="635"/>
        <end position="648"/>
    </location>
</feature>
<feature type="compositionally biased region" description="Pro residues" evidence="1">
    <location>
        <begin position="350"/>
        <end position="363"/>
    </location>
</feature>
<dbReference type="EMBL" id="CP108253">
    <property type="protein sequence ID" value="WTU44635.1"/>
    <property type="molecule type" value="Genomic_DNA"/>
</dbReference>
<protein>
    <submittedName>
        <fullName evidence="2">Uncharacterized protein</fullName>
    </submittedName>
</protein>
<organism evidence="2">
    <name type="scientific">Streptomyces sp. NBC_00060</name>
    <dbReference type="NCBI Taxonomy" id="2975636"/>
    <lineage>
        <taxon>Bacteria</taxon>
        <taxon>Bacillati</taxon>
        <taxon>Actinomycetota</taxon>
        <taxon>Actinomycetes</taxon>
        <taxon>Kitasatosporales</taxon>
        <taxon>Streptomycetaceae</taxon>
        <taxon>Streptomyces</taxon>
    </lineage>
</organism>
<name>A0AAU2H8C7_9ACTN</name>
<evidence type="ECO:0000313" key="2">
    <source>
        <dbReference type="EMBL" id="WTU44635.1"/>
    </source>
</evidence>
<gene>
    <name evidence="2" type="ORF">OHV25_36110</name>
</gene>